<name>R9AGQ8_WALI9</name>
<protein>
    <recommendedName>
        <fullName evidence="4">Charged multivesicular body protein 7</fullName>
    </recommendedName>
</protein>
<keyword evidence="3" id="KW-1185">Reference proteome</keyword>
<dbReference type="PANTHER" id="PTHR22761">
    <property type="entry name" value="CHARGED MULTIVESICULAR BODY PROTEIN"/>
    <property type="match status" value="1"/>
</dbReference>
<dbReference type="OrthoDB" id="10250120at2759"/>
<sequence>MNKLEKYKASIPEYTNSDRIQRLQSLYSDFTRLRQTNQRGYQANMDWWRGALSGIMEYTFTVDDDTPRQWQHPVAGQPRCLGVVVEGMVHDGALYPLEGFMGGKSNSHTHNTRSARTTQTTLEWLFASLGLGGSGGGDYESPSTPFEAFERACGKYVVVARVQSLAAQVVDHHLSCPPTKCLYTRRLFAAKYSLAPLDADVVLKWLTNDGYAVVEGEAVKVVGGGCTTHSNQITQIEAGIIAMVDALNSVDAQIGELDVEIGSCSDTIASHLRSKDTDRAKRSLRSRKTLQDVLQKRLDSRENLQHVLLKIEQSVGDIEIMKAYEMSDNTLKTLLKAPELDKDRVEDTMDSLSHTLADHGEIEQAIARPGAAEMSGEMEDEVEEEYRRLLEGQEGDKREEKREKEKTEKDIEPDTQDTQDTQDNQDIRLPSPPTDIIDKEPQTTNKEAETS</sequence>
<dbReference type="PANTHER" id="PTHR22761:SF96">
    <property type="entry name" value="BCDNA.GH08385"/>
    <property type="match status" value="1"/>
</dbReference>
<dbReference type="GeneID" id="20377573"/>
<evidence type="ECO:0000313" key="2">
    <source>
        <dbReference type="EMBL" id="EOR01300.1"/>
    </source>
</evidence>
<evidence type="ECO:0000313" key="3">
    <source>
        <dbReference type="Proteomes" id="UP000014064"/>
    </source>
</evidence>
<dbReference type="GO" id="GO:0009898">
    <property type="term" value="C:cytoplasmic side of plasma membrane"/>
    <property type="evidence" value="ECO:0007669"/>
    <property type="project" value="TreeGrafter"/>
</dbReference>
<dbReference type="eggNOG" id="KOG2911">
    <property type="taxonomic scope" value="Eukaryota"/>
</dbReference>
<feature type="region of interest" description="Disordered" evidence="1">
    <location>
        <begin position="370"/>
        <end position="451"/>
    </location>
</feature>
<dbReference type="GO" id="GO:0006900">
    <property type="term" value="P:vesicle budding from membrane"/>
    <property type="evidence" value="ECO:0007669"/>
    <property type="project" value="TreeGrafter"/>
</dbReference>
<dbReference type="KEGG" id="wic:J056_004621"/>
<feature type="compositionally biased region" description="Basic and acidic residues" evidence="1">
    <location>
        <begin position="385"/>
        <end position="412"/>
    </location>
</feature>
<gene>
    <name evidence="2" type="ORF">J056_004621</name>
</gene>
<dbReference type="RefSeq" id="XP_009268091.1">
    <property type="nucleotide sequence ID" value="XM_009269816.1"/>
</dbReference>
<evidence type="ECO:0000256" key="1">
    <source>
        <dbReference type="SAM" id="MobiDB-lite"/>
    </source>
</evidence>
<dbReference type="AlphaFoldDB" id="R9AGQ8"/>
<dbReference type="InterPro" id="IPR005024">
    <property type="entry name" value="Snf7_fam"/>
</dbReference>
<dbReference type="HOGENOM" id="CLU_021165_2_0_1"/>
<reference evidence="3" key="1">
    <citation type="journal article" date="2013" name="BMC Genomics">
        <title>Genome and transcriptome sequencing of the halophilic fungus Wallemia ichthyophaga: haloadaptations present and absent.</title>
        <authorList>
            <person name="Zajc J."/>
            <person name="Liu Y."/>
            <person name="Dai W."/>
            <person name="Yang Z."/>
            <person name="Hu J."/>
            <person name="Gostincar C."/>
            <person name="Gunde-Cimerman N."/>
        </authorList>
    </citation>
    <scope>NUCLEOTIDE SEQUENCE [LARGE SCALE GENOMIC DNA]</scope>
    <source>
        <strain evidence="3">EXF-994 / CBS 113033</strain>
    </source>
</reference>
<proteinExistence type="predicted"/>
<organism evidence="2 3">
    <name type="scientific">Wallemia ichthyophaga (strain EXF-994 / CBS 113033)</name>
    <dbReference type="NCBI Taxonomy" id="1299270"/>
    <lineage>
        <taxon>Eukaryota</taxon>
        <taxon>Fungi</taxon>
        <taxon>Dikarya</taxon>
        <taxon>Basidiomycota</taxon>
        <taxon>Wallemiomycotina</taxon>
        <taxon>Wallemiomycetes</taxon>
        <taxon>Wallemiales</taxon>
        <taxon>Wallemiaceae</taxon>
        <taxon>Wallemia</taxon>
    </lineage>
</organism>
<feature type="compositionally biased region" description="Basic and acidic residues" evidence="1">
    <location>
        <begin position="436"/>
        <end position="451"/>
    </location>
</feature>
<evidence type="ECO:0008006" key="4">
    <source>
        <dbReference type="Google" id="ProtNLM"/>
    </source>
</evidence>
<dbReference type="Pfam" id="PF03357">
    <property type="entry name" value="Snf7"/>
    <property type="match status" value="1"/>
</dbReference>
<dbReference type="GO" id="GO:0032511">
    <property type="term" value="P:late endosome to vacuole transport via multivesicular body sorting pathway"/>
    <property type="evidence" value="ECO:0007669"/>
    <property type="project" value="TreeGrafter"/>
</dbReference>
<dbReference type="GO" id="GO:0000815">
    <property type="term" value="C:ESCRT III complex"/>
    <property type="evidence" value="ECO:0007669"/>
    <property type="project" value="TreeGrafter"/>
</dbReference>
<dbReference type="GO" id="GO:0005771">
    <property type="term" value="C:multivesicular body"/>
    <property type="evidence" value="ECO:0007669"/>
    <property type="project" value="TreeGrafter"/>
</dbReference>
<dbReference type="Proteomes" id="UP000014064">
    <property type="component" value="Unassembled WGS sequence"/>
</dbReference>
<accession>R9AGQ8</accession>
<dbReference type="OMA" id="NEQMATT"/>
<dbReference type="EMBL" id="KE007231">
    <property type="protein sequence ID" value="EOR01300.1"/>
    <property type="molecule type" value="Genomic_DNA"/>
</dbReference>
<dbReference type="STRING" id="1299270.R9AGQ8"/>